<reference evidence="1 2" key="1">
    <citation type="submission" date="2020-10" db="EMBL/GenBank/DDBJ databases">
        <title>Sequencing the genomes of 1000 actinobacteria strains.</title>
        <authorList>
            <person name="Klenk H.-P."/>
        </authorList>
    </citation>
    <scope>NUCLEOTIDE SEQUENCE [LARGE SCALE GENOMIC DNA]</scope>
    <source>
        <strain evidence="1 2">DSM 43748</strain>
    </source>
</reference>
<name>A0ABR9KEK3_9ACTN</name>
<dbReference type="EMBL" id="JADBEF010000001">
    <property type="protein sequence ID" value="MBE1560434.1"/>
    <property type="molecule type" value="Genomic_DNA"/>
</dbReference>
<proteinExistence type="predicted"/>
<evidence type="ECO:0000313" key="1">
    <source>
        <dbReference type="EMBL" id="MBE1560434.1"/>
    </source>
</evidence>
<organism evidence="1 2">
    <name type="scientific">Nonomuraea africana</name>
    <dbReference type="NCBI Taxonomy" id="46171"/>
    <lineage>
        <taxon>Bacteria</taxon>
        <taxon>Bacillati</taxon>
        <taxon>Actinomycetota</taxon>
        <taxon>Actinomycetes</taxon>
        <taxon>Streptosporangiales</taxon>
        <taxon>Streptosporangiaceae</taxon>
        <taxon>Nonomuraea</taxon>
    </lineage>
</organism>
<comment type="caution">
    <text evidence="1">The sequence shown here is derived from an EMBL/GenBank/DDBJ whole genome shotgun (WGS) entry which is preliminary data.</text>
</comment>
<protein>
    <submittedName>
        <fullName evidence="1">Uncharacterized protein</fullName>
    </submittedName>
</protein>
<keyword evidence="2" id="KW-1185">Reference proteome</keyword>
<gene>
    <name evidence="1" type="ORF">H4W81_003213</name>
</gene>
<dbReference type="Proteomes" id="UP000661607">
    <property type="component" value="Unassembled WGS sequence"/>
</dbReference>
<accession>A0ABR9KEK3</accession>
<evidence type="ECO:0000313" key="2">
    <source>
        <dbReference type="Proteomes" id="UP000661607"/>
    </source>
</evidence>
<sequence>MGAPQRVEGGAQGGRRVVVGSTAKTLTSLSPLTQWRSVLGSTKTTIMAGLAMDQSTAALTVSTSGRWAATSLQVSPSSREP</sequence>